<dbReference type="GO" id="GO:0016538">
    <property type="term" value="F:cyclin-dependent protein serine/threonine kinase regulator activity"/>
    <property type="evidence" value="ECO:0007669"/>
    <property type="project" value="InterPro"/>
</dbReference>
<comment type="similarity">
    <text evidence="1 4">Belongs to the CKS family.</text>
</comment>
<dbReference type="InterPro" id="IPR036869">
    <property type="entry name" value="J_dom_sf"/>
</dbReference>
<evidence type="ECO:0000256" key="1">
    <source>
        <dbReference type="ARBA" id="ARBA00007782"/>
    </source>
</evidence>
<name>A0A812BYR0_ACAPH</name>
<dbReference type="FunFam" id="3.30.170.10:FF:000001">
    <property type="entry name" value="Cyclin-dependent kinases regulatory subunit"/>
    <property type="match status" value="1"/>
</dbReference>
<dbReference type="EMBL" id="CAHIKZ030000996">
    <property type="protein sequence ID" value="CAE1248247.1"/>
    <property type="molecule type" value="Genomic_DNA"/>
</dbReference>
<dbReference type="PROSITE" id="PS00944">
    <property type="entry name" value="CKS_1"/>
    <property type="match status" value="1"/>
</dbReference>
<evidence type="ECO:0000256" key="2">
    <source>
        <dbReference type="ARBA" id="ARBA00022618"/>
    </source>
</evidence>
<keyword evidence="3 4" id="KW-0131">Cell cycle</keyword>
<reference evidence="5" key="1">
    <citation type="submission" date="2021-01" db="EMBL/GenBank/DDBJ databases">
        <authorList>
            <person name="Li R."/>
            <person name="Bekaert M."/>
        </authorList>
    </citation>
    <scope>NUCLEOTIDE SEQUENCE</scope>
    <source>
        <strain evidence="5">Farmed</strain>
    </source>
</reference>
<dbReference type="OrthoDB" id="440676at2759"/>
<dbReference type="Pfam" id="PF01111">
    <property type="entry name" value="CKS"/>
    <property type="match status" value="1"/>
</dbReference>
<dbReference type="SMART" id="SM01084">
    <property type="entry name" value="CKS"/>
    <property type="match status" value="1"/>
</dbReference>
<protein>
    <recommendedName>
        <fullName evidence="4">Cyclin-dependent kinases regulatory subunit</fullName>
    </recommendedName>
</protein>
<comment type="caution">
    <text evidence="5">The sequence shown here is derived from an EMBL/GenBank/DDBJ whole genome shotgun (WGS) entry which is preliminary data.</text>
</comment>
<dbReference type="Gene3D" id="1.10.287.110">
    <property type="entry name" value="DnaJ domain"/>
    <property type="match status" value="1"/>
</dbReference>
<dbReference type="PROSITE" id="PS00945">
    <property type="entry name" value="CKS_2"/>
    <property type="match status" value="1"/>
</dbReference>
<keyword evidence="6" id="KW-1185">Reference proteome</keyword>
<sequence length="156" mass="18409">MKQSFELDTELLTKKYKDLQRILHPDKFSQKSQREKFYSAEQSSLVNLAYTSLLKPLSRGLHLCDIFLASVANMTNFQKQIYYSEKYCDENYEYRHVVLPKEIAKLVPKNKLMSESEWRGIGVQQSQGWIHYMKHDPEPHILLFRRPLPNENGSAQ</sequence>
<dbReference type="InterPro" id="IPR000789">
    <property type="entry name" value="Cyclin-dep_kinase_reg-sub"/>
</dbReference>
<dbReference type="Proteomes" id="UP000597762">
    <property type="component" value="Unassembled WGS sequence"/>
</dbReference>
<dbReference type="InterPro" id="IPR036858">
    <property type="entry name" value="Cyclin-dep_kinase_reg-sub_sf"/>
</dbReference>
<dbReference type="AlphaFoldDB" id="A0A812BYR0"/>
<dbReference type="PRINTS" id="PR00296">
    <property type="entry name" value="CYCLINKINASE"/>
</dbReference>
<dbReference type="GO" id="GO:0051301">
    <property type="term" value="P:cell division"/>
    <property type="evidence" value="ECO:0007669"/>
    <property type="project" value="UniProtKB-UniRule"/>
</dbReference>
<gene>
    <name evidence="5" type="ORF">SPHA_26072</name>
</gene>
<dbReference type="SUPFAM" id="SSF46565">
    <property type="entry name" value="Chaperone J-domain"/>
    <property type="match status" value="1"/>
</dbReference>
<evidence type="ECO:0000256" key="3">
    <source>
        <dbReference type="ARBA" id="ARBA00023306"/>
    </source>
</evidence>
<dbReference type="Gene3D" id="3.30.170.10">
    <property type="entry name" value="Cyclin-dependent kinase, regulatory subunit"/>
    <property type="match status" value="1"/>
</dbReference>
<proteinExistence type="inferred from homology"/>
<organism evidence="5 6">
    <name type="scientific">Acanthosepion pharaonis</name>
    <name type="common">Pharaoh cuttlefish</name>
    <name type="synonym">Sepia pharaonis</name>
    <dbReference type="NCBI Taxonomy" id="158019"/>
    <lineage>
        <taxon>Eukaryota</taxon>
        <taxon>Metazoa</taxon>
        <taxon>Spiralia</taxon>
        <taxon>Lophotrochozoa</taxon>
        <taxon>Mollusca</taxon>
        <taxon>Cephalopoda</taxon>
        <taxon>Coleoidea</taxon>
        <taxon>Decapodiformes</taxon>
        <taxon>Sepiida</taxon>
        <taxon>Sepiina</taxon>
        <taxon>Sepiidae</taxon>
        <taxon>Acanthosepion</taxon>
    </lineage>
</organism>
<evidence type="ECO:0000256" key="4">
    <source>
        <dbReference type="RuleBase" id="RU311113"/>
    </source>
</evidence>
<comment type="function">
    <text evidence="4">Binds to the catalytic subunit of the cyclin dependent kinases and is essential for their biological function.</text>
</comment>
<accession>A0A812BYR0</accession>
<dbReference type="PANTHER" id="PTHR23415">
    <property type="entry name" value="CYCLIN-DEPENDENT KINASES REGULATORY SUBUNIT/60S RIBOSOME SUBUNIT BIOGENESIS PROTEIN NIP7"/>
    <property type="match status" value="1"/>
</dbReference>
<dbReference type="SUPFAM" id="SSF55637">
    <property type="entry name" value="Cell cycle regulatory proteins"/>
    <property type="match status" value="1"/>
</dbReference>
<evidence type="ECO:0000313" key="5">
    <source>
        <dbReference type="EMBL" id="CAE1248247.1"/>
    </source>
</evidence>
<keyword evidence="2 4" id="KW-0132">Cell division</keyword>
<evidence type="ECO:0000313" key="6">
    <source>
        <dbReference type="Proteomes" id="UP000597762"/>
    </source>
</evidence>